<keyword evidence="1 2" id="KW-0238">DNA-binding</keyword>
<reference evidence="4 5" key="1">
    <citation type="submission" date="2019-03" db="EMBL/GenBank/DDBJ databases">
        <title>Draft genome sequences of novel Actinobacteria.</title>
        <authorList>
            <person name="Sahin N."/>
            <person name="Ay H."/>
            <person name="Saygin H."/>
        </authorList>
    </citation>
    <scope>NUCLEOTIDE SEQUENCE [LARGE SCALE GENOMIC DNA]</scope>
    <source>
        <strain evidence="4 5">5K138</strain>
    </source>
</reference>
<dbReference type="PANTHER" id="PTHR30055">
    <property type="entry name" value="HTH-TYPE TRANSCRIPTIONAL REGULATOR RUTR"/>
    <property type="match status" value="1"/>
</dbReference>
<dbReference type="PRINTS" id="PR00455">
    <property type="entry name" value="HTHTETR"/>
</dbReference>
<dbReference type="Gene3D" id="1.10.357.10">
    <property type="entry name" value="Tetracycline Repressor, domain 2"/>
    <property type="match status" value="1"/>
</dbReference>
<dbReference type="InParanoid" id="A0A4R5DQ12"/>
<proteinExistence type="predicted"/>
<dbReference type="OrthoDB" id="4823039at2"/>
<dbReference type="SUPFAM" id="SSF46689">
    <property type="entry name" value="Homeodomain-like"/>
    <property type="match status" value="1"/>
</dbReference>
<dbReference type="Proteomes" id="UP000294739">
    <property type="component" value="Unassembled WGS sequence"/>
</dbReference>
<comment type="caution">
    <text evidence="4">The sequence shown here is derived from an EMBL/GenBank/DDBJ whole genome shotgun (WGS) entry which is preliminary data.</text>
</comment>
<dbReference type="GO" id="GO:0003700">
    <property type="term" value="F:DNA-binding transcription factor activity"/>
    <property type="evidence" value="ECO:0007669"/>
    <property type="project" value="TreeGrafter"/>
</dbReference>
<dbReference type="GO" id="GO:0000976">
    <property type="term" value="F:transcription cis-regulatory region binding"/>
    <property type="evidence" value="ECO:0007669"/>
    <property type="project" value="TreeGrafter"/>
</dbReference>
<evidence type="ECO:0000313" key="5">
    <source>
        <dbReference type="Proteomes" id="UP000294739"/>
    </source>
</evidence>
<dbReference type="AlphaFoldDB" id="A0A4R5DQ12"/>
<dbReference type="InterPro" id="IPR009057">
    <property type="entry name" value="Homeodomain-like_sf"/>
</dbReference>
<organism evidence="4 5">
    <name type="scientific">Jiangella asiatica</name>
    <dbReference type="NCBI Taxonomy" id="2530372"/>
    <lineage>
        <taxon>Bacteria</taxon>
        <taxon>Bacillati</taxon>
        <taxon>Actinomycetota</taxon>
        <taxon>Actinomycetes</taxon>
        <taxon>Jiangellales</taxon>
        <taxon>Jiangellaceae</taxon>
        <taxon>Jiangella</taxon>
    </lineage>
</organism>
<dbReference type="InterPro" id="IPR050109">
    <property type="entry name" value="HTH-type_TetR-like_transc_reg"/>
</dbReference>
<evidence type="ECO:0000256" key="2">
    <source>
        <dbReference type="PROSITE-ProRule" id="PRU00335"/>
    </source>
</evidence>
<dbReference type="EMBL" id="SMKZ01000006">
    <property type="protein sequence ID" value="TDE13085.1"/>
    <property type="molecule type" value="Genomic_DNA"/>
</dbReference>
<sequence>MADVKGMSRKQKAEATRRRIVETALEAFVTRGYAATTMAAVAADAGVAVQTVYFVFRTKGDLLQAVYEHVVLGPERTPPHLSGWWRAVEAEPDIERAVGLLVEGTAELLQRAAPLVRAVLGDETAQEGYDFNEGLRRDGNEVLLSILVGKHPLRPGLTPERARDILLLLTGPQIYVQLTRDMKWTRAEVEDWMAASVLQQVFGVG</sequence>
<protein>
    <submittedName>
        <fullName evidence="4">TetR/AcrR family transcriptional regulator</fullName>
    </submittedName>
</protein>
<gene>
    <name evidence="4" type="ORF">E1269_06755</name>
</gene>
<name>A0A4R5DQ12_9ACTN</name>
<feature type="domain" description="HTH tetR-type" evidence="3">
    <location>
        <begin position="14"/>
        <end position="74"/>
    </location>
</feature>
<feature type="DNA-binding region" description="H-T-H motif" evidence="2">
    <location>
        <begin position="37"/>
        <end position="56"/>
    </location>
</feature>
<evidence type="ECO:0000259" key="3">
    <source>
        <dbReference type="PROSITE" id="PS50977"/>
    </source>
</evidence>
<keyword evidence="5" id="KW-1185">Reference proteome</keyword>
<dbReference type="RefSeq" id="WP_131892677.1">
    <property type="nucleotide sequence ID" value="NZ_SMKZ01000006.1"/>
</dbReference>
<evidence type="ECO:0000256" key="1">
    <source>
        <dbReference type="ARBA" id="ARBA00023125"/>
    </source>
</evidence>
<dbReference type="PROSITE" id="PS50977">
    <property type="entry name" value="HTH_TETR_2"/>
    <property type="match status" value="1"/>
</dbReference>
<dbReference type="Pfam" id="PF00440">
    <property type="entry name" value="TetR_N"/>
    <property type="match status" value="1"/>
</dbReference>
<accession>A0A4R5DQ12</accession>
<dbReference type="PANTHER" id="PTHR30055:SF146">
    <property type="entry name" value="HTH-TYPE TRANSCRIPTIONAL DUAL REGULATOR CECR"/>
    <property type="match status" value="1"/>
</dbReference>
<evidence type="ECO:0000313" key="4">
    <source>
        <dbReference type="EMBL" id="TDE13085.1"/>
    </source>
</evidence>
<dbReference type="InterPro" id="IPR001647">
    <property type="entry name" value="HTH_TetR"/>
</dbReference>